<dbReference type="EMBL" id="JBHSHD010000005">
    <property type="protein sequence ID" value="MFC4819720.1"/>
    <property type="molecule type" value="Genomic_DNA"/>
</dbReference>
<name>A0ABV9QRP3_9GAMM</name>
<evidence type="ECO:0000313" key="2">
    <source>
        <dbReference type="Proteomes" id="UP001595886"/>
    </source>
</evidence>
<evidence type="ECO:0000313" key="1">
    <source>
        <dbReference type="EMBL" id="MFC4819720.1"/>
    </source>
</evidence>
<proteinExistence type="predicted"/>
<sequence length="365" mass="40718">MTRAEPISCELLCQADEPHLQQIYAGFGMLARQGRIRLHQRLLPTDFHQPDLPAHLVDVRASHLVVVAEGLRIGYDVHDASEVNAELLERVDVYFKRSWEEAQVAACAAPECVLPLGANVWVHDAAPSLPAWQRSRLLHGPERLKSGLRALGLDRLLGDRLFTPRLSDLEAPPPLDLPPRVLFLAEAWDPDTAPSAETAAERLVINALRAGCMRALREEFGERATCGFRATPFARRAHPDLVVDDARLTRKRNYLALVREHPICIASSGLHRSIGWKFAEYLAMSRAIVSEHLYMRLPGPFAAGNHYLEFHDAPSCAAAVRRLMDDAAERTRMMQANFDYYRGHGRPDALVAASLQTALSRSEPV</sequence>
<accession>A0ABV9QRP3</accession>
<organism evidence="1 2">
    <name type="scientific">Dokdonella ginsengisoli</name>
    <dbReference type="NCBI Taxonomy" id="363846"/>
    <lineage>
        <taxon>Bacteria</taxon>
        <taxon>Pseudomonadati</taxon>
        <taxon>Pseudomonadota</taxon>
        <taxon>Gammaproteobacteria</taxon>
        <taxon>Lysobacterales</taxon>
        <taxon>Rhodanobacteraceae</taxon>
        <taxon>Dokdonella</taxon>
    </lineage>
</organism>
<protein>
    <recommendedName>
        <fullName evidence="3">Glycosyltransferase family 1 protein</fullName>
    </recommendedName>
</protein>
<comment type="caution">
    <text evidence="1">The sequence shown here is derived from an EMBL/GenBank/DDBJ whole genome shotgun (WGS) entry which is preliminary data.</text>
</comment>
<dbReference type="RefSeq" id="WP_380019515.1">
    <property type="nucleotide sequence ID" value="NZ_JBHSHD010000005.1"/>
</dbReference>
<dbReference type="Proteomes" id="UP001595886">
    <property type="component" value="Unassembled WGS sequence"/>
</dbReference>
<keyword evidence="2" id="KW-1185">Reference proteome</keyword>
<reference evidence="2" key="1">
    <citation type="journal article" date="2019" name="Int. J. Syst. Evol. Microbiol.">
        <title>The Global Catalogue of Microorganisms (GCM) 10K type strain sequencing project: providing services to taxonomists for standard genome sequencing and annotation.</title>
        <authorList>
            <consortium name="The Broad Institute Genomics Platform"/>
            <consortium name="The Broad Institute Genome Sequencing Center for Infectious Disease"/>
            <person name="Wu L."/>
            <person name="Ma J."/>
        </authorList>
    </citation>
    <scope>NUCLEOTIDE SEQUENCE [LARGE SCALE GENOMIC DNA]</scope>
    <source>
        <strain evidence="2">CCUG 30340</strain>
    </source>
</reference>
<gene>
    <name evidence="1" type="ORF">ACFO6Q_05270</name>
</gene>
<evidence type="ECO:0008006" key="3">
    <source>
        <dbReference type="Google" id="ProtNLM"/>
    </source>
</evidence>